<dbReference type="PRINTS" id="PR01266">
    <property type="entry name" value="GSTRNSFRASEA"/>
</dbReference>
<dbReference type="InterPro" id="IPR010987">
    <property type="entry name" value="Glutathione-S-Trfase_C-like"/>
</dbReference>
<dbReference type="OrthoDB" id="414243at2759"/>
<keyword evidence="5" id="KW-1185">Reference proteome</keyword>
<dbReference type="CDD" id="cd03039">
    <property type="entry name" value="GST_N_Sigma_like"/>
    <property type="match status" value="1"/>
</dbReference>
<dbReference type="SUPFAM" id="SSF47616">
    <property type="entry name" value="GST C-terminal domain-like"/>
    <property type="match status" value="1"/>
</dbReference>
<sequence>MSGLSNLKLYYFTQVKGKTTLGRGEYVRLLLEDAGVDFEYDRCTFEEWGIQKEKLIAQGIHKPTLPYITIDGKYYGNTAPIMRFISKKLDKYQGKDEDEAQLVDAYADTVTDDITRWAAANFRGIEQLTQKYNEVDRPQAFETYERILGSKPGPYLLGEEVSYADFFLYHYLEDDASAFEASDFKSTHPHLAAFIEAIQNRPNLKKYLATDRK</sequence>
<dbReference type="InterPro" id="IPR036282">
    <property type="entry name" value="Glutathione-S-Trfase_C_sf"/>
</dbReference>
<dbReference type="GO" id="GO:0006749">
    <property type="term" value="P:glutathione metabolic process"/>
    <property type="evidence" value="ECO:0007669"/>
    <property type="project" value="TreeGrafter"/>
</dbReference>
<dbReference type="SFLD" id="SFLDS00019">
    <property type="entry name" value="Glutathione_Transferase_(cytos"/>
    <property type="match status" value="1"/>
</dbReference>
<dbReference type="InterPro" id="IPR036249">
    <property type="entry name" value="Thioredoxin-like_sf"/>
</dbReference>
<dbReference type="GO" id="GO:0004364">
    <property type="term" value="F:glutathione transferase activity"/>
    <property type="evidence" value="ECO:0007669"/>
    <property type="project" value="InterPro"/>
</dbReference>
<dbReference type="PROSITE" id="PS50404">
    <property type="entry name" value="GST_NTER"/>
    <property type="match status" value="1"/>
</dbReference>
<dbReference type="AlphaFoldDB" id="A0A367KPG0"/>
<dbReference type="InterPro" id="IPR050213">
    <property type="entry name" value="GST_superfamily"/>
</dbReference>
<evidence type="ECO:0000256" key="1">
    <source>
        <dbReference type="ARBA" id="ARBA00011055"/>
    </source>
</evidence>
<dbReference type="PANTHER" id="PTHR11571">
    <property type="entry name" value="GLUTATHIONE S-TRANSFERASE"/>
    <property type="match status" value="1"/>
</dbReference>
<gene>
    <name evidence="4" type="ORF">CU098_011149</name>
</gene>
<dbReference type="EMBL" id="PJQM01000817">
    <property type="protein sequence ID" value="RCI04010.1"/>
    <property type="molecule type" value="Genomic_DNA"/>
</dbReference>
<protein>
    <submittedName>
        <fullName evidence="4">Uncharacterized protein</fullName>
    </submittedName>
</protein>
<dbReference type="PANTHER" id="PTHR11571:SF150">
    <property type="entry name" value="GLUTATHIONE S-TRANSFERASE"/>
    <property type="match status" value="1"/>
</dbReference>
<dbReference type="Gene3D" id="1.20.1050.10">
    <property type="match status" value="1"/>
</dbReference>
<dbReference type="InterPro" id="IPR004046">
    <property type="entry name" value="GST_C"/>
</dbReference>
<evidence type="ECO:0000313" key="5">
    <source>
        <dbReference type="Proteomes" id="UP000253551"/>
    </source>
</evidence>
<comment type="similarity">
    <text evidence="1">Belongs to the GST superfamily. Alpha family.</text>
</comment>
<feature type="domain" description="GST C-terminal" evidence="3">
    <location>
        <begin position="96"/>
        <end position="213"/>
    </location>
</feature>
<evidence type="ECO:0000313" key="4">
    <source>
        <dbReference type="EMBL" id="RCI04010.1"/>
    </source>
</evidence>
<dbReference type="Gene3D" id="3.40.30.10">
    <property type="entry name" value="Glutaredoxin"/>
    <property type="match status" value="1"/>
</dbReference>
<dbReference type="InterPro" id="IPR003080">
    <property type="entry name" value="GST_alpha"/>
</dbReference>
<evidence type="ECO:0000259" key="3">
    <source>
        <dbReference type="PROSITE" id="PS50405"/>
    </source>
</evidence>
<comment type="caution">
    <text evidence="4">The sequence shown here is derived from an EMBL/GenBank/DDBJ whole genome shotgun (WGS) entry which is preliminary data.</text>
</comment>
<reference evidence="4 5" key="1">
    <citation type="journal article" date="2018" name="G3 (Bethesda)">
        <title>Phylogenetic and Phylogenomic Definition of Rhizopus Species.</title>
        <authorList>
            <person name="Gryganskyi A.P."/>
            <person name="Golan J."/>
            <person name="Dolatabadi S."/>
            <person name="Mondo S."/>
            <person name="Robb S."/>
            <person name="Idnurm A."/>
            <person name="Muszewska A."/>
            <person name="Steczkiewicz K."/>
            <person name="Masonjones S."/>
            <person name="Liao H.L."/>
            <person name="Gajdeczka M.T."/>
            <person name="Anike F."/>
            <person name="Vuek A."/>
            <person name="Anishchenko I.M."/>
            <person name="Voigt K."/>
            <person name="de Hoog G.S."/>
            <person name="Smith M.E."/>
            <person name="Heitman J."/>
            <person name="Vilgalys R."/>
            <person name="Stajich J.E."/>
        </authorList>
    </citation>
    <scope>NUCLEOTIDE SEQUENCE [LARGE SCALE GENOMIC DNA]</scope>
    <source>
        <strain evidence="4 5">LSU 92-RS-03</strain>
    </source>
</reference>
<evidence type="ECO:0000259" key="2">
    <source>
        <dbReference type="PROSITE" id="PS50404"/>
    </source>
</evidence>
<dbReference type="STRING" id="4846.A0A367KPG0"/>
<organism evidence="4 5">
    <name type="scientific">Rhizopus stolonifer</name>
    <name type="common">Rhizopus nigricans</name>
    <dbReference type="NCBI Taxonomy" id="4846"/>
    <lineage>
        <taxon>Eukaryota</taxon>
        <taxon>Fungi</taxon>
        <taxon>Fungi incertae sedis</taxon>
        <taxon>Mucoromycota</taxon>
        <taxon>Mucoromycotina</taxon>
        <taxon>Mucoromycetes</taxon>
        <taxon>Mucorales</taxon>
        <taxon>Mucorineae</taxon>
        <taxon>Rhizopodaceae</taxon>
        <taxon>Rhizopus</taxon>
    </lineage>
</organism>
<feature type="domain" description="GST N-terminal" evidence="2">
    <location>
        <begin position="11"/>
        <end position="93"/>
    </location>
</feature>
<dbReference type="PROSITE" id="PS50405">
    <property type="entry name" value="GST_CTER"/>
    <property type="match status" value="1"/>
</dbReference>
<proteinExistence type="inferred from homology"/>
<dbReference type="Proteomes" id="UP000253551">
    <property type="component" value="Unassembled WGS sequence"/>
</dbReference>
<accession>A0A367KPG0</accession>
<dbReference type="InterPro" id="IPR004045">
    <property type="entry name" value="Glutathione_S-Trfase_N"/>
</dbReference>
<dbReference type="SUPFAM" id="SSF52833">
    <property type="entry name" value="Thioredoxin-like"/>
    <property type="match status" value="1"/>
</dbReference>
<dbReference type="InterPro" id="IPR040079">
    <property type="entry name" value="Glutathione_S-Trfase"/>
</dbReference>
<name>A0A367KPG0_RHIST</name>
<dbReference type="Pfam" id="PF14497">
    <property type="entry name" value="GST_C_3"/>
    <property type="match status" value="1"/>
</dbReference>